<evidence type="ECO:0000256" key="1">
    <source>
        <dbReference type="SAM" id="MobiDB-lite"/>
    </source>
</evidence>
<dbReference type="InterPro" id="IPR046670">
    <property type="entry name" value="DUF6540"/>
</dbReference>
<sequence>MPKSKTDNTPKEEKTRKDKSGHKRKSTRSHKKHGSSSRKSRQGELDGAIELYCAVYTPRSGNHYHWAFVMYHSELGWCLYEVVQQVDDGPFTAVFRQTDPRSSSRCLPLIHLGSMHADYARQLPAAINGITVPGEAAMWNCQDYVLEIWDAVLGIGAIDEVIWGAGRDNMIPYYGPIQDNDNNEDEGEDEDEEGSDDGEGQTRQYQSAEFVYDSDSD</sequence>
<dbReference type="Proteomes" id="UP000717696">
    <property type="component" value="Unassembled WGS sequence"/>
</dbReference>
<feature type="compositionally biased region" description="Basic and acidic residues" evidence="1">
    <location>
        <begin position="1"/>
        <end position="18"/>
    </location>
</feature>
<dbReference type="OrthoDB" id="5106006at2759"/>
<protein>
    <submittedName>
        <fullName evidence="2">Uncharacterized protein</fullName>
    </submittedName>
</protein>
<feature type="compositionally biased region" description="Basic residues" evidence="1">
    <location>
        <begin position="19"/>
        <end position="40"/>
    </location>
</feature>
<proteinExistence type="predicted"/>
<feature type="region of interest" description="Disordered" evidence="1">
    <location>
        <begin position="1"/>
        <end position="43"/>
    </location>
</feature>
<evidence type="ECO:0000313" key="2">
    <source>
        <dbReference type="EMBL" id="KAH7108678.1"/>
    </source>
</evidence>
<organism evidence="2 4">
    <name type="scientific">Dactylonectria estremocensis</name>
    <dbReference type="NCBI Taxonomy" id="1079267"/>
    <lineage>
        <taxon>Eukaryota</taxon>
        <taxon>Fungi</taxon>
        <taxon>Dikarya</taxon>
        <taxon>Ascomycota</taxon>
        <taxon>Pezizomycotina</taxon>
        <taxon>Sordariomycetes</taxon>
        <taxon>Hypocreomycetidae</taxon>
        <taxon>Hypocreales</taxon>
        <taxon>Nectriaceae</taxon>
        <taxon>Dactylonectria</taxon>
    </lineage>
</organism>
<accession>A0A9P9I5M6</accession>
<dbReference type="Pfam" id="PF20174">
    <property type="entry name" value="DUF6540"/>
    <property type="match status" value="1"/>
</dbReference>
<keyword evidence="4" id="KW-1185">Reference proteome</keyword>
<reference evidence="2" key="1">
    <citation type="journal article" date="2021" name="Nat. Commun.">
        <title>Genetic determinants of endophytism in the Arabidopsis root mycobiome.</title>
        <authorList>
            <person name="Mesny F."/>
            <person name="Miyauchi S."/>
            <person name="Thiergart T."/>
            <person name="Pickel B."/>
            <person name="Atanasova L."/>
            <person name="Karlsson M."/>
            <person name="Huettel B."/>
            <person name="Barry K.W."/>
            <person name="Haridas S."/>
            <person name="Chen C."/>
            <person name="Bauer D."/>
            <person name="Andreopoulos W."/>
            <person name="Pangilinan J."/>
            <person name="LaButti K."/>
            <person name="Riley R."/>
            <person name="Lipzen A."/>
            <person name="Clum A."/>
            <person name="Drula E."/>
            <person name="Henrissat B."/>
            <person name="Kohler A."/>
            <person name="Grigoriev I.V."/>
            <person name="Martin F.M."/>
            <person name="Hacquard S."/>
        </authorList>
    </citation>
    <scope>NUCLEOTIDE SEQUENCE</scope>
    <source>
        <strain evidence="2">MPI-CAGE-AT-0021</strain>
    </source>
</reference>
<evidence type="ECO:0000313" key="4">
    <source>
        <dbReference type="Proteomes" id="UP000717696"/>
    </source>
</evidence>
<dbReference type="EMBL" id="JAGMUU010000029">
    <property type="protein sequence ID" value="KAH7120130.1"/>
    <property type="molecule type" value="Genomic_DNA"/>
</dbReference>
<dbReference type="EMBL" id="JAGMUU010000091">
    <property type="protein sequence ID" value="KAH7108678.1"/>
    <property type="molecule type" value="Genomic_DNA"/>
</dbReference>
<evidence type="ECO:0000313" key="3">
    <source>
        <dbReference type="EMBL" id="KAH7120130.1"/>
    </source>
</evidence>
<gene>
    <name evidence="3" type="ORF">B0J13DRAFT_165771</name>
    <name evidence="2" type="ORF">B0J13DRAFT_333060</name>
</gene>
<dbReference type="AlphaFoldDB" id="A0A9P9I5M6"/>
<feature type="compositionally biased region" description="Acidic residues" evidence="1">
    <location>
        <begin position="181"/>
        <end position="199"/>
    </location>
</feature>
<feature type="region of interest" description="Disordered" evidence="1">
    <location>
        <begin position="174"/>
        <end position="217"/>
    </location>
</feature>
<name>A0A9P9I5M6_9HYPO</name>
<comment type="caution">
    <text evidence="2">The sequence shown here is derived from an EMBL/GenBank/DDBJ whole genome shotgun (WGS) entry which is preliminary data.</text>
</comment>